<feature type="region of interest" description="Disordered" evidence="1">
    <location>
        <begin position="365"/>
        <end position="429"/>
    </location>
</feature>
<feature type="domain" description="MobA/VirD2-like nuclease" evidence="2">
    <location>
        <begin position="17"/>
        <end position="151"/>
    </location>
</feature>
<evidence type="ECO:0000313" key="4">
    <source>
        <dbReference type="Proteomes" id="UP000192333"/>
    </source>
</evidence>
<dbReference type="Proteomes" id="UP000192333">
    <property type="component" value="Chromosome I"/>
</dbReference>
<dbReference type="EMBL" id="LT838813">
    <property type="protein sequence ID" value="SMD44848.1"/>
    <property type="molecule type" value="Genomic_DNA"/>
</dbReference>
<sequence length="429" mass="48203">MVAVIKSGNSLRRPFHYNENKVAEGVANRILAENFPISPEQLSPENSLRFLSKQASQNDRSKVNAVHISLNFSPDEKLEPETLKEISRGYMDGIGFGNQPYMVYQHHDAGHPHLHIVTTNIQLDGKRIPLHNIGKTKSEPVRKSIEKQFGLVRAEDQKRQLYIPDPIHVRQAEYGKSETKKAIGNVLQHVLNNYKFTSLPELNAVLKCYNITADRGSEESRVFKHKGLYYRVLDSDGTKVGVPIKASLFAFKATLPFIESKFVGNELARQKHAQDLKSVIDMSLIRTDIKGLSELKEALDKKGISLVIRQNQEGRIFGITYVDHRNRTVFNGSALGKKYAAKGLKEALGVGHSPTLMATVDKQKNDLTSNPSKSQNEKNADELPLNMTRSDGSESGLLETLMGPESSYSYVPFDWKKRKKKKKKGIKKP</sequence>
<feature type="compositionally biased region" description="Basic residues" evidence="1">
    <location>
        <begin position="416"/>
        <end position="429"/>
    </location>
</feature>
<evidence type="ECO:0000259" key="2">
    <source>
        <dbReference type="Pfam" id="PF03432"/>
    </source>
</evidence>
<protein>
    <submittedName>
        <fullName evidence="3">Relaxase/Mobilisation nuclease domain-containing protein</fullName>
    </submittedName>
</protein>
<dbReference type="OrthoDB" id="915634at2"/>
<proteinExistence type="predicted"/>
<accession>A0A1W2H897</accession>
<evidence type="ECO:0000256" key="1">
    <source>
        <dbReference type="SAM" id="MobiDB-lite"/>
    </source>
</evidence>
<name>A0A1W2H897_9BACT</name>
<dbReference type="Pfam" id="PF03432">
    <property type="entry name" value="Relaxase"/>
    <property type="match status" value="1"/>
</dbReference>
<dbReference type="InterPro" id="IPR005094">
    <property type="entry name" value="Endonuclease_MobA/VirD2"/>
</dbReference>
<gene>
    <name evidence="3" type="ORF">SAMN00777080_3484</name>
</gene>
<dbReference type="STRING" id="758820.SAMN00777080_3484"/>
<dbReference type="AlphaFoldDB" id="A0A1W2H897"/>
<evidence type="ECO:0000313" key="3">
    <source>
        <dbReference type="EMBL" id="SMD44848.1"/>
    </source>
</evidence>
<organism evidence="3 4">
    <name type="scientific">Aquiflexum balticum DSM 16537</name>
    <dbReference type="NCBI Taxonomy" id="758820"/>
    <lineage>
        <taxon>Bacteria</taxon>
        <taxon>Pseudomonadati</taxon>
        <taxon>Bacteroidota</taxon>
        <taxon>Cytophagia</taxon>
        <taxon>Cytophagales</taxon>
        <taxon>Cyclobacteriaceae</taxon>
        <taxon>Aquiflexum</taxon>
    </lineage>
</organism>
<keyword evidence="4" id="KW-1185">Reference proteome</keyword>
<reference evidence="4" key="1">
    <citation type="submission" date="2017-04" db="EMBL/GenBank/DDBJ databases">
        <authorList>
            <person name="Varghese N."/>
            <person name="Submissions S."/>
        </authorList>
    </citation>
    <scope>NUCLEOTIDE SEQUENCE [LARGE SCALE GENOMIC DNA]</scope>
    <source>
        <strain evidence="4">DSM 16537</strain>
    </source>
</reference>
<dbReference type="RefSeq" id="WP_084121631.1">
    <property type="nucleotide sequence ID" value="NZ_LT838813.1"/>
</dbReference>